<evidence type="ECO:0000313" key="1">
    <source>
        <dbReference type="EMBL" id="PWK19625.1"/>
    </source>
</evidence>
<organism evidence="1 2">
    <name type="scientific">Xanthomarina spongicola</name>
    <dbReference type="NCBI Taxonomy" id="570520"/>
    <lineage>
        <taxon>Bacteria</taxon>
        <taxon>Pseudomonadati</taxon>
        <taxon>Bacteroidota</taxon>
        <taxon>Flavobacteriia</taxon>
        <taxon>Flavobacteriales</taxon>
        <taxon>Flavobacteriaceae</taxon>
        <taxon>Xanthomarina</taxon>
    </lineage>
</organism>
<protein>
    <submittedName>
        <fullName evidence="1">Uncharacterized protein</fullName>
    </submittedName>
</protein>
<sequence length="313" mass="35187">MSNLKFKTNMSNISIVKATLIIFLIQFKSFSQDIEPRRWTSMPLGTNVIGVGYAHTFGDIEFDPVLQAENATVVVNSLALQYVRPFKIGTKIARIDALIPYSSARWEGLLNGVPTTVKRNGFADPRLRFSINFIGPKAMNPKEMQEYLKENPTYTTVGASLAITFPLGQYYSDKLLNLGYNCFVFRPQVGMVHKWGKWSYELTGSVFFYTNNNDFYNNTTKKQEPLFAMQTHLVRTFKHRIWTSLGLGYGLGGHSIVNRQPNNDERGNFVGGVSAGMPIFKKHSIKLAYGTTLTLKDVGANTNGFILGWSAMF</sequence>
<reference evidence="1 2" key="1">
    <citation type="submission" date="2018-05" db="EMBL/GenBank/DDBJ databases">
        <title>Genomic Encyclopedia of Archaeal and Bacterial Type Strains, Phase II (KMG-II): from individual species to whole genera.</title>
        <authorList>
            <person name="Goeker M."/>
        </authorList>
    </citation>
    <scope>NUCLEOTIDE SEQUENCE [LARGE SCALE GENOMIC DNA]</scope>
    <source>
        <strain evidence="1 2">DSM 22637</strain>
    </source>
</reference>
<comment type="caution">
    <text evidence="1">The sequence shown here is derived from an EMBL/GenBank/DDBJ whole genome shotgun (WGS) entry which is preliminary data.</text>
</comment>
<dbReference type="EMBL" id="QGGP01000002">
    <property type="protein sequence ID" value="PWK19625.1"/>
    <property type="molecule type" value="Genomic_DNA"/>
</dbReference>
<dbReference type="AlphaFoldDB" id="A0A316DNV9"/>
<dbReference type="Proteomes" id="UP000245430">
    <property type="component" value="Unassembled WGS sequence"/>
</dbReference>
<dbReference type="InterPro" id="IPR025737">
    <property type="entry name" value="FApF"/>
</dbReference>
<evidence type="ECO:0000313" key="2">
    <source>
        <dbReference type="Proteomes" id="UP000245430"/>
    </source>
</evidence>
<dbReference type="RefSeq" id="WP_245881475.1">
    <property type="nucleotide sequence ID" value="NZ_QGGP01000002.1"/>
</dbReference>
<keyword evidence="2" id="KW-1185">Reference proteome</keyword>
<proteinExistence type="predicted"/>
<dbReference type="Pfam" id="PF13557">
    <property type="entry name" value="Phenol_MetA_deg"/>
    <property type="match status" value="1"/>
</dbReference>
<gene>
    <name evidence="1" type="ORF">LX78_00974</name>
</gene>
<name>A0A316DNV9_9FLAO</name>
<accession>A0A316DNV9</accession>